<feature type="non-terminal residue" evidence="1">
    <location>
        <position position="1"/>
    </location>
</feature>
<accession>A0AAD5GDM8</accession>
<sequence length="21" mass="2256">SLSNPYLKTIFIKGDGGGSDW</sequence>
<dbReference type="EMBL" id="JAMZMK010009236">
    <property type="protein sequence ID" value="KAI7736571.1"/>
    <property type="molecule type" value="Genomic_DNA"/>
</dbReference>
<comment type="caution">
    <text evidence="1">The sequence shown here is derived from an EMBL/GenBank/DDBJ whole genome shotgun (WGS) entry which is preliminary data.</text>
</comment>
<dbReference type="AlphaFoldDB" id="A0AAD5GDM8"/>
<organism evidence="1 2">
    <name type="scientific">Ambrosia artemisiifolia</name>
    <name type="common">Common ragweed</name>
    <dbReference type="NCBI Taxonomy" id="4212"/>
    <lineage>
        <taxon>Eukaryota</taxon>
        <taxon>Viridiplantae</taxon>
        <taxon>Streptophyta</taxon>
        <taxon>Embryophyta</taxon>
        <taxon>Tracheophyta</taxon>
        <taxon>Spermatophyta</taxon>
        <taxon>Magnoliopsida</taxon>
        <taxon>eudicotyledons</taxon>
        <taxon>Gunneridae</taxon>
        <taxon>Pentapetalae</taxon>
        <taxon>asterids</taxon>
        <taxon>campanulids</taxon>
        <taxon>Asterales</taxon>
        <taxon>Asteraceae</taxon>
        <taxon>Asteroideae</taxon>
        <taxon>Heliantheae alliance</taxon>
        <taxon>Heliantheae</taxon>
        <taxon>Ambrosia</taxon>
    </lineage>
</organism>
<dbReference type="Proteomes" id="UP001206925">
    <property type="component" value="Unassembled WGS sequence"/>
</dbReference>
<protein>
    <submittedName>
        <fullName evidence="1">Uncharacterized protein</fullName>
    </submittedName>
</protein>
<reference evidence="1" key="1">
    <citation type="submission" date="2022-06" db="EMBL/GenBank/DDBJ databases">
        <title>Uncovering the hologenomic basis of an extraordinary plant invasion.</title>
        <authorList>
            <person name="Bieker V.C."/>
            <person name="Martin M.D."/>
            <person name="Gilbert T."/>
            <person name="Hodgins K."/>
            <person name="Battlay P."/>
            <person name="Petersen B."/>
            <person name="Wilson J."/>
        </authorList>
    </citation>
    <scope>NUCLEOTIDE SEQUENCE</scope>
    <source>
        <strain evidence="1">AA19_3_7</strain>
        <tissue evidence="1">Leaf</tissue>
    </source>
</reference>
<evidence type="ECO:0000313" key="1">
    <source>
        <dbReference type="EMBL" id="KAI7736571.1"/>
    </source>
</evidence>
<keyword evidence="2" id="KW-1185">Reference proteome</keyword>
<gene>
    <name evidence="1" type="ORF">M8C21_028050</name>
</gene>
<name>A0AAD5GDM8_AMBAR</name>
<proteinExistence type="predicted"/>
<evidence type="ECO:0000313" key="2">
    <source>
        <dbReference type="Proteomes" id="UP001206925"/>
    </source>
</evidence>